<dbReference type="GO" id="GO:0046306">
    <property type="term" value="P:alkanesulfonate catabolic process"/>
    <property type="evidence" value="ECO:0007669"/>
    <property type="project" value="TreeGrafter"/>
</dbReference>
<evidence type="ECO:0000256" key="3">
    <source>
        <dbReference type="ARBA" id="ARBA00023002"/>
    </source>
</evidence>
<comment type="caution">
    <text evidence="6">The sequence shown here is derived from an EMBL/GenBank/DDBJ whole genome shotgun (WGS) entry which is preliminary data.</text>
</comment>
<dbReference type="OrthoDB" id="7903015at2"/>
<name>A0A543FX21_9PSEU</name>
<dbReference type="NCBIfam" id="TIGR03619">
    <property type="entry name" value="F420_Rv2161c"/>
    <property type="match status" value="1"/>
</dbReference>
<reference evidence="6 7" key="1">
    <citation type="submission" date="2019-06" db="EMBL/GenBank/DDBJ databases">
        <title>Sequencing the genomes of 1000 actinobacteria strains.</title>
        <authorList>
            <person name="Klenk H.-P."/>
        </authorList>
    </citation>
    <scope>NUCLEOTIDE SEQUENCE [LARGE SCALE GENOMIC DNA]</scope>
    <source>
        <strain evidence="6 7">DSM 45511</strain>
    </source>
</reference>
<dbReference type="InterPro" id="IPR011251">
    <property type="entry name" value="Luciferase-like_dom"/>
</dbReference>
<evidence type="ECO:0000256" key="2">
    <source>
        <dbReference type="ARBA" id="ARBA00022643"/>
    </source>
</evidence>
<dbReference type="InterPro" id="IPR019921">
    <property type="entry name" value="Lucif-like_OxRdtase_Rv2161c"/>
</dbReference>
<evidence type="ECO:0000256" key="4">
    <source>
        <dbReference type="ARBA" id="ARBA00023033"/>
    </source>
</evidence>
<dbReference type="Gene3D" id="3.20.20.30">
    <property type="entry name" value="Luciferase-like domain"/>
    <property type="match status" value="1"/>
</dbReference>
<dbReference type="PANTHER" id="PTHR42847:SF4">
    <property type="entry name" value="ALKANESULFONATE MONOOXYGENASE-RELATED"/>
    <property type="match status" value="1"/>
</dbReference>
<organism evidence="6 7">
    <name type="scientific">Pseudonocardia cypriaca</name>
    <dbReference type="NCBI Taxonomy" id="882449"/>
    <lineage>
        <taxon>Bacteria</taxon>
        <taxon>Bacillati</taxon>
        <taxon>Actinomycetota</taxon>
        <taxon>Actinomycetes</taxon>
        <taxon>Pseudonocardiales</taxon>
        <taxon>Pseudonocardiaceae</taxon>
        <taxon>Pseudonocardia</taxon>
    </lineage>
</organism>
<accession>A0A543FX21</accession>
<evidence type="ECO:0000256" key="1">
    <source>
        <dbReference type="ARBA" id="ARBA00022630"/>
    </source>
</evidence>
<evidence type="ECO:0000313" key="7">
    <source>
        <dbReference type="Proteomes" id="UP000319818"/>
    </source>
</evidence>
<keyword evidence="2" id="KW-0288">FMN</keyword>
<dbReference type="GO" id="GO:0008726">
    <property type="term" value="F:alkanesulfonate monooxygenase activity"/>
    <property type="evidence" value="ECO:0007669"/>
    <property type="project" value="TreeGrafter"/>
</dbReference>
<dbReference type="SUPFAM" id="SSF51679">
    <property type="entry name" value="Bacterial luciferase-like"/>
    <property type="match status" value="1"/>
</dbReference>
<dbReference type="Pfam" id="PF00296">
    <property type="entry name" value="Bac_luciferase"/>
    <property type="match status" value="1"/>
</dbReference>
<dbReference type="InterPro" id="IPR050172">
    <property type="entry name" value="SsuD_RutA_monooxygenase"/>
</dbReference>
<dbReference type="Proteomes" id="UP000319818">
    <property type="component" value="Unassembled WGS sequence"/>
</dbReference>
<keyword evidence="1" id="KW-0285">Flavoprotein</keyword>
<dbReference type="EMBL" id="VFPH01000002">
    <property type="protein sequence ID" value="TQM38385.1"/>
    <property type="molecule type" value="Genomic_DNA"/>
</dbReference>
<evidence type="ECO:0000313" key="6">
    <source>
        <dbReference type="EMBL" id="TQM38385.1"/>
    </source>
</evidence>
<sequence>MDLEVVLPDESTDIAPGTFVELAQAAERLGYRTLYLPDHLLPPAPYGATYGGVYEPLVTLAHIAARTSTIRLGTSVLVLPMRNPFVVAKQVATLDQLSAGRTVLGVGVGWDPVEFAAVGADFATRGARTDEDIALLRHLFRGGGAFHGRFHHVERGVFAPVPAQPVPIMVGGTSGAALRRAAALADEWQGVAVDAAAFARCAARLRELSERTPRLGTRLAWSGGPDDLKRTVEEAHALAAAGADAVAVWFGAADGAADRMAEFAAAFRS</sequence>
<keyword evidence="7" id="KW-1185">Reference proteome</keyword>
<feature type="domain" description="Luciferase-like" evidence="5">
    <location>
        <begin position="12"/>
        <end position="212"/>
    </location>
</feature>
<dbReference type="AlphaFoldDB" id="A0A543FX21"/>
<keyword evidence="4" id="KW-0503">Monooxygenase</keyword>
<gene>
    <name evidence="6" type="ORF">FB388_5618</name>
</gene>
<protein>
    <submittedName>
        <fullName evidence="6">Putative F420-dependent oxidoreductase</fullName>
    </submittedName>
</protein>
<dbReference type="PANTHER" id="PTHR42847">
    <property type="entry name" value="ALKANESULFONATE MONOOXYGENASE"/>
    <property type="match status" value="1"/>
</dbReference>
<evidence type="ECO:0000259" key="5">
    <source>
        <dbReference type="Pfam" id="PF00296"/>
    </source>
</evidence>
<proteinExistence type="predicted"/>
<keyword evidence="3" id="KW-0560">Oxidoreductase</keyword>
<dbReference type="InterPro" id="IPR036661">
    <property type="entry name" value="Luciferase-like_sf"/>
</dbReference>
<dbReference type="RefSeq" id="WP_142105061.1">
    <property type="nucleotide sequence ID" value="NZ_VFPH01000002.1"/>
</dbReference>